<dbReference type="Proteomes" id="UP001314205">
    <property type="component" value="Unassembled WGS sequence"/>
</dbReference>
<evidence type="ECO:0000256" key="1">
    <source>
        <dbReference type="SAM" id="MobiDB-lite"/>
    </source>
</evidence>
<keyword evidence="3" id="KW-1185">Reference proteome</keyword>
<feature type="region of interest" description="Disordered" evidence="1">
    <location>
        <begin position="1"/>
        <end position="60"/>
    </location>
</feature>
<name>A0AAV1L1J2_9NEOP</name>
<organism evidence="2 3">
    <name type="scientific">Parnassius mnemosyne</name>
    <name type="common">clouded apollo</name>
    <dbReference type="NCBI Taxonomy" id="213953"/>
    <lineage>
        <taxon>Eukaryota</taxon>
        <taxon>Metazoa</taxon>
        <taxon>Ecdysozoa</taxon>
        <taxon>Arthropoda</taxon>
        <taxon>Hexapoda</taxon>
        <taxon>Insecta</taxon>
        <taxon>Pterygota</taxon>
        <taxon>Neoptera</taxon>
        <taxon>Endopterygota</taxon>
        <taxon>Lepidoptera</taxon>
        <taxon>Glossata</taxon>
        <taxon>Ditrysia</taxon>
        <taxon>Papilionoidea</taxon>
        <taxon>Papilionidae</taxon>
        <taxon>Parnassiinae</taxon>
        <taxon>Parnassini</taxon>
        <taxon>Parnassius</taxon>
        <taxon>Driopa</taxon>
    </lineage>
</organism>
<feature type="compositionally biased region" description="Pro residues" evidence="1">
    <location>
        <begin position="50"/>
        <end position="60"/>
    </location>
</feature>
<reference evidence="2 3" key="1">
    <citation type="submission" date="2023-11" db="EMBL/GenBank/DDBJ databases">
        <authorList>
            <person name="Hedman E."/>
            <person name="Englund M."/>
            <person name="Stromberg M."/>
            <person name="Nyberg Akerstrom W."/>
            <person name="Nylinder S."/>
            <person name="Jareborg N."/>
            <person name="Kallberg Y."/>
            <person name="Kronander E."/>
        </authorList>
    </citation>
    <scope>NUCLEOTIDE SEQUENCE [LARGE SCALE GENOMIC DNA]</scope>
</reference>
<gene>
    <name evidence="2" type="ORF">PARMNEM_LOCUS9390</name>
</gene>
<comment type="caution">
    <text evidence="2">The sequence shown here is derived from an EMBL/GenBank/DDBJ whole genome shotgun (WGS) entry which is preliminary data.</text>
</comment>
<evidence type="ECO:0000313" key="2">
    <source>
        <dbReference type="EMBL" id="CAK1588798.1"/>
    </source>
</evidence>
<dbReference type="EMBL" id="CAVLGL010000082">
    <property type="protein sequence ID" value="CAK1588798.1"/>
    <property type="molecule type" value="Genomic_DNA"/>
</dbReference>
<accession>A0AAV1L1J2</accession>
<sequence>MVIKSRYNVKTYPGPKTRTKIKTTDDDKLIKRHTKAKPRRLAPNPRLYQAPPPRPILPPAPPLHSKISWAPPIPSTALDTASLAALRLAELRSSAACATSPLHHLGTTASQQRHTGDNQGRRTRKHKLRRDPRSSQNPLKDQLDVLTPVAPIQWKLRENRATHVAI</sequence>
<feature type="compositionally biased region" description="Basic residues" evidence="1">
    <location>
        <begin position="30"/>
        <end position="40"/>
    </location>
</feature>
<dbReference type="AlphaFoldDB" id="A0AAV1L1J2"/>
<protein>
    <submittedName>
        <fullName evidence="2">Uncharacterized protein</fullName>
    </submittedName>
</protein>
<evidence type="ECO:0000313" key="3">
    <source>
        <dbReference type="Proteomes" id="UP001314205"/>
    </source>
</evidence>
<feature type="compositionally biased region" description="Basic residues" evidence="1">
    <location>
        <begin position="121"/>
        <end position="130"/>
    </location>
</feature>
<proteinExistence type="predicted"/>
<feature type="region of interest" description="Disordered" evidence="1">
    <location>
        <begin position="102"/>
        <end position="141"/>
    </location>
</feature>